<keyword evidence="13" id="KW-1015">Disulfide bond</keyword>
<evidence type="ECO:0000256" key="10">
    <source>
        <dbReference type="ARBA" id="ARBA00022982"/>
    </source>
</evidence>
<comment type="subcellular location">
    <subcellularLocation>
        <location evidence="2">Endoplasmic reticulum membrane</location>
        <topology evidence="2">Peripheral membrane protein</topology>
        <orientation evidence="2">Lumenal side</orientation>
    </subcellularLocation>
</comment>
<evidence type="ECO:0000256" key="1">
    <source>
        <dbReference type="ARBA" id="ARBA00001974"/>
    </source>
</evidence>
<evidence type="ECO:0000256" key="15">
    <source>
        <dbReference type="ARBA" id="ARBA00023284"/>
    </source>
</evidence>
<dbReference type="EMBL" id="JBJUIK010000012">
    <property type="protein sequence ID" value="KAL3508905.1"/>
    <property type="molecule type" value="Genomic_DNA"/>
</dbReference>
<evidence type="ECO:0000256" key="5">
    <source>
        <dbReference type="ARBA" id="ARBA00022448"/>
    </source>
</evidence>
<keyword evidence="17" id="KW-1185">Reference proteome</keyword>
<evidence type="ECO:0000256" key="8">
    <source>
        <dbReference type="ARBA" id="ARBA00022824"/>
    </source>
</evidence>
<keyword evidence="9" id="KW-0274">FAD</keyword>
<evidence type="ECO:0000256" key="6">
    <source>
        <dbReference type="ARBA" id="ARBA00022630"/>
    </source>
</evidence>
<keyword evidence="7" id="KW-0732">Signal</keyword>
<evidence type="ECO:0000256" key="4">
    <source>
        <dbReference type="ARBA" id="ARBA00011802"/>
    </source>
</evidence>
<reference evidence="16 17" key="1">
    <citation type="submission" date="2024-11" db="EMBL/GenBank/DDBJ databases">
        <title>A near-complete genome assembly of Cinchona calisaya.</title>
        <authorList>
            <person name="Lian D.C."/>
            <person name="Zhao X.W."/>
            <person name="Wei L."/>
        </authorList>
    </citation>
    <scope>NUCLEOTIDE SEQUENCE [LARGE SCALE GENOMIC DNA]</scope>
    <source>
        <tissue evidence="16">Nenye</tissue>
    </source>
</reference>
<protein>
    <submittedName>
        <fullName evidence="16">Uncharacterized protein</fullName>
    </submittedName>
</protein>
<dbReference type="InterPro" id="IPR007266">
    <property type="entry name" value="Ero1"/>
</dbReference>
<keyword evidence="15" id="KW-0676">Redox-active center</keyword>
<keyword evidence="11" id="KW-0560">Oxidoreductase</keyword>
<accession>A0ABD2YS02</accession>
<dbReference type="InterPro" id="IPR037192">
    <property type="entry name" value="ERO1-like_sf"/>
</dbReference>
<keyword evidence="5" id="KW-0813">Transport</keyword>
<dbReference type="Proteomes" id="UP001630127">
    <property type="component" value="Unassembled WGS sequence"/>
</dbReference>
<dbReference type="PANTHER" id="PTHR12613">
    <property type="entry name" value="ERO1-RELATED"/>
    <property type="match status" value="1"/>
</dbReference>
<evidence type="ECO:0000256" key="13">
    <source>
        <dbReference type="ARBA" id="ARBA00023157"/>
    </source>
</evidence>
<evidence type="ECO:0000256" key="12">
    <source>
        <dbReference type="ARBA" id="ARBA00023136"/>
    </source>
</evidence>
<evidence type="ECO:0000256" key="9">
    <source>
        <dbReference type="ARBA" id="ARBA00022827"/>
    </source>
</evidence>
<dbReference type="SUPFAM" id="SSF110019">
    <property type="entry name" value="ERO1-like"/>
    <property type="match status" value="1"/>
</dbReference>
<comment type="caution">
    <text evidence="16">The sequence shown here is derived from an EMBL/GenBank/DDBJ whole genome shotgun (WGS) entry which is preliminary data.</text>
</comment>
<evidence type="ECO:0000313" key="17">
    <source>
        <dbReference type="Proteomes" id="UP001630127"/>
    </source>
</evidence>
<comment type="subunit">
    <text evidence="4">May function both as a monomer and a homodimer.</text>
</comment>
<gene>
    <name evidence="16" type="ORF">ACH5RR_028306</name>
</gene>
<evidence type="ECO:0000256" key="11">
    <source>
        <dbReference type="ARBA" id="ARBA00023002"/>
    </source>
</evidence>
<comment type="similarity">
    <text evidence="3">Belongs to the EROs family.</text>
</comment>
<dbReference type="AlphaFoldDB" id="A0ABD2YS02"/>
<sequence>MSSMGKLHGLRLGTALKILFSVDGHSDSNQLLQLQRNEVIVLVNLLNGLPESVKFVHEVSLSIEKKIQGLLSEPPA</sequence>
<dbReference type="GO" id="GO:0016491">
    <property type="term" value="F:oxidoreductase activity"/>
    <property type="evidence" value="ECO:0007669"/>
    <property type="project" value="UniProtKB-KW"/>
</dbReference>
<organism evidence="16 17">
    <name type="scientific">Cinchona calisaya</name>
    <dbReference type="NCBI Taxonomy" id="153742"/>
    <lineage>
        <taxon>Eukaryota</taxon>
        <taxon>Viridiplantae</taxon>
        <taxon>Streptophyta</taxon>
        <taxon>Embryophyta</taxon>
        <taxon>Tracheophyta</taxon>
        <taxon>Spermatophyta</taxon>
        <taxon>Magnoliopsida</taxon>
        <taxon>eudicotyledons</taxon>
        <taxon>Gunneridae</taxon>
        <taxon>Pentapetalae</taxon>
        <taxon>asterids</taxon>
        <taxon>lamiids</taxon>
        <taxon>Gentianales</taxon>
        <taxon>Rubiaceae</taxon>
        <taxon>Cinchonoideae</taxon>
        <taxon>Cinchoneae</taxon>
        <taxon>Cinchona</taxon>
    </lineage>
</organism>
<dbReference type="Pfam" id="PF04137">
    <property type="entry name" value="ERO1"/>
    <property type="match status" value="1"/>
</dbReference>
<keyword evidence="12" id="KW-0472">Membrane</keyword>
<comment type="cofactor">
    <cofactor evidence="1">
        <name>FAD</name>
        <dbReference type="ChEBI" id="CHEBI:57692"/>
    </cofactor>
</comment>
<evidence type="ECO:0000313" key="16">
    <source>
        <dbReference type="EMBL" id="KAL3508905.1"/>
    </source>
</evidence>
<proteinExistence type="inferred from homology"/>
<keyword evidence="8" id="KW-0256">Endoplasmic reticulum</keyword>
<keyword evidence="14" id="KW-0325">Glycoprotein</keyword>
<keyword evidence="6" id="KW-0285">Flavoprotein</keyword>
<evidence type="ECO:0000256" key="3">
    <source>
        <dbReference type="ARBA" id="ARBA00008277"/>
    </source>
</evidence>
<dbReference type="PANTHER" id="PTHR12613:SF0">
    <property type="entry name" value="ERO1-LIKE PROTEIN"/>
    <property type="match status" value="1"/>
</dbReference>
<evidence type="ECO:0000256" key="2">
    <source>
        <dbReference type="ARBA" id="ARBA00004367"/>
    </source>
</evidence>
<evidence type="ECO:0000256" key="14">
    <source>
        <dbReference type="ARBA" id="ARBA00023180"/>
    </source>
</evidence>
<evidence type="ECO:0000256" key="7">
    <source>
        <dbReference type="ARBA" id="ARBA00022729"/>
    </source>
</evidence>
<dbReference type="GO" id="GO:0005789">
    <property type="term" value="C:endoplasmic reticulum membrane"/>
    <property type="evidence" value="ECO:0007669"/>
    <property type="project" value="UniProtKB-SubCell"/>
</dbReference>
<keyword evidence="10" id="KW-0249">Electron transport</keyword>
<name>A0ABD2YS02_9GENT</name>